<gene>
    <name evidence="1" type="ORF">E0F26_05060</name>
</gene>
<proteinExistence type="predicted"/>
<accession>A0ABY6Q6I7</accession>
<dbReference type="InterPro" id="IPR047324">
    <property type="entry name" value="LbH_gamma_CA-like"/>
</dbReference>
<evidence type="ECO:0000313" key="2">
    <source>
        <dbReference type="Proteomes" id="UP001317963"/>
    </source>
</evidence>
<dbReference type="Gene3D" id="2.160.10.10">
    <property type="entry name" value="Hexapeptide repeat proteins"/>
    <property type="match status" value="1"/>
</dbReference>
<dbReference type="Proteomes" id="UP001317963">
    <property type="component" value="Chromosome"/>
</dbReference>
<protein>
    <submittedName>
        <fullName evidence="1">Gamma carbonic anhydrase family protein</fullName>
    </submittedName>
</protein>
<sequence>MGHISKNVTLDNPAYIHESAWLYGKVYIGPGASVWPNVVTRAETYEIRIGARTNIQDFVMIHVGAASPTIVGEECSITHHATLHGCTIGDRCLIGINATIMDGAKIGNNCIVAGHTIVTEGSEFPDNTIIAGVPGKAVATRDCGEANLVNAKFYSAMAETYAAGDDRLSKEKVDEVLSSLSS</sequence>
<dbReference type="PANTHER" id="PTHR13061">
    <property type="entry name" value="DYNACTIN SUBUNIT P25"/>
    <property type="match status" value="1"/>
</dbReference>
<dbReference type="SUPFAM" id="SSF51161">
    <property type="entry name" value="Trimeric LpxA-like enzymes"/>
    <property type="match status" value="1"/>
</dbReference>
<keyword evidence="2" id="KW-1185">Reference proteome</keyword>
<dbReference type="InterPro" id="IPR050484">
    <property type="entry name" value="Transf_Hexapept/Carb_Anhydrase"/>
</dbReference>
<dbReference type="RefSeq" id="WP_279242955.1">
    <property type="nucleotide sequence ID" value="NZ_CP036501.1"/>
</dbReference>
<dbReference type="CDD" id="cd04645">
    <property type="entry name" value="LbH_gamma_CA_like"/>
    <property type="match status" value="1"/>
</dbReference>
<dbReference type="Pfam" id="PF00132">
    <property type="entry name" value="Hexapep"/>
    <property type="match status" value="1"/>
</dbReference>
<name>A0ABY6Q6I7_9GAMM</name>
<reference evidence="1 2" key="1">
    <citation type="submission" date="2019-02" db="EMBL/GenBank/DDBJ databases">
        <title>Halieaceae_genomes.</title>
        <authorList>
            <person name="Li S.-H."/>
        </authorList>
    </citation>
    <scope>NUCLEOTIDE SEQUENCE [LARGE SCALE GENOMIC DNA]</scope>
    <source>
        <strain evidence="1 2">JH123</strain>
    </source>
</reference>
<organism evidence="1 2">
    <name type="scientific">Candidatus Paraluminiphilus aquimaris</name>
    <dbReference type="NCBI Taxonomy" id="2518994"/>
    <lineage>
        <taxon>Bacteria</taxon>
        <taxon>Pseudomonadati</taxon>
        <taxon>Pseudomonadota</taxon>
        <taxon>Gammaproteobacteria</taxon>
        <taxon>Cellvibrionales</taxon>
        <taxon>Halieaceae</taxon>
        <taxon>Candidatus Paraluminiphilus</taxon>
    </lineage>
</organism>
<dbReference type="EMBL" id="CP036501">
    <property type="protein sequence ID" value="UZP74150.1"/>
    <property type="molecule type" value="Genomic_DNA"/>
</dbReference>
<dbReference type="InterPro" id="IPR001451">
    <property type="entry name" value="Hexapep"/>
</dbReference>
<evidence type="ECO:0000313" key="1">
    <source>
        <dbReference type="EMBL" id="UZP74150.1"/>
    </source>
</evidence>
<dbReference type="InterPro" id="IPR011004">
    <property type="entry name" value="Trimer_LpxA-like_sf"/>
</dbReference>
<dbReference type="PANTHER" id="PTHR13061:SF29">
    <property type="entry name" value="GAMMA CARBONIC ANHYDRASE-LIKE 1, MITOCHONDRIAL-RELATED"/>
    <property type="match status" value="1"/>
</dbReference>